<feature type="transmembrane region" description="Helical" evidence="2">
    <location>
        <begin position="152"/>
        <end position="178"/>
    </location>
</feature>
<dbReference type="EMBL" id="JGZE01000018">
    <property type="protein sequence ID" value="KFI75497.1"/>
    <property type="molecule type" value="Genomic_DNA"/>
</dbReference>
<evidence type="ECO:0000256" key="1">
    <source>
        <dbReference type="SAM" id="MobiDB-lite"/>
    </source>
</evidence>
<dbReference type="eggNOG" id="ENOG5033A46">
    <property type="taxonomic scope" value="Bacteria"/>
</dbReference>
<keyword evidence="4" id="KW-0413">Isomerase</keyword>
<dbReference type="Proteomes" id="UP000029082">
    <property type="component" value="Unassembled WGS sequence"/>
</dbReference>
<protein>
    <submittedName>
        <fullName evidence="4">Peptidyl-prolyl cis-trans isomerase</fullName>
    </submittedName>
</protein>
<dbReference type="Pfam" id="PF13828">
    <property type="entry name" value="DUF4190"/>
    <property type="match status" value="1"/>
</dbReference>
<dbReference type="InterPro" id="IPR025241">
    <property type="entry name" value="DUF4190"/>
</dbReference>
<feature type="compositionally biased region" description="Low complexity" evidence="1">
    <location>
        <begin position="15"/>
        <end position="30"/>
    </location>
</feature>
<evidence type="ECO:0000256" key="2">
    <source>
        <dbReference type="SAM" id="Phobius"/>
    </source>
</evidence>
<feature type="region of interest" description="Disordered" evidence="1">
    <location>
        <begin position="1"/>
        <end position="92"/>
    </location>
</feature>
<keyword evidence="2" id="KW-0812">Transmembrane</keyword>
<dbReference type="GeneID" id="93094003"/>
<keyword evidence="2" id="KW-1133">Transmembrane helix</keyword>
<dbReference type="GO" id="GO:0016853">
    <property type="term" value="F:isomerase activity"/>
    <property type="evidence" value="ECO:0007669"/>
    <property type="project" value="UniProtKB-KW"/>
</dbReference>
<feature type="compositionally biased region" description="Low complexity" evidence="1">
    <location>
        <begin position="54"/>
        <end position="92"/>
    </location>
</feature>
<dbReference type="STRING" id="1437603.GCA_000771525_00768"/>
<dbReference type="RefSeq" id="WP_237745372.1">
    <property type="nucleotide sequence ID" value="NZ_JDUO01000002.1"/>
</dbReference>
<name>A0A087BWU7_9BIFI</name>
<dbReference type="AlphaFoldDB" id="A0A087BWU7"/>
<evidence type="ECO:0000313" key="4">
    <source>
        <dbReference type="EMBL" id="KFI75497.1"/>
    </source>
</evidence>
<organism evidence="4 5">
    <name type="scientific">Bifidobacterium mongoliense DSM 21395</name>
    <dbReference type="NCBI Taxonomy" id="1437603"/>
    <lineage>
        <taxon>Bacteria</taxon>
        <taxon>Bacillati</taxon>
        <taxon>Actinomycetota</taxon>
        <taxon>Actinomycetes</taxon>
        <taxon>Bifidobacteriales</taxon>
        <taxon>Bifidobacteriaceae</taxon>
        <taxon>Bifidobacterium</taxon>
    </lineage>
</organism>
<comment type="caution">
    <text evidence="4">The sequence shown here is derived from an EMBL/GenBank/DDBJ whole genome shotgun (WGS) entry which is preliminary data.</text>
</comment>
<feature type="compositionally biased region" description="Polar residues" evidence="1">
    <location>
        <begin position="1"/>
        <end position="14"/>
    </location>
</feature>
<proteinExistence type="predicted"/>
<feature type="domain" description="DUF4190" evidence="3">
    <location>
        <begin position="115"/>
        <end position="169"/>
    </location>
</feature>
<sequence>MNEQHGNPMDQQPFDNNPNASGAGSNASDNQTPANQGSPAYRQTGASHPYADSQQQYAQPQGRQYAQGGQPYPQGQQYAQPQGQPYPQGQYAPYGGQVPPQGLYYPPSVNAQWNVMCIVGFILAFLLPPVGLILSIIALVQINRTREKNKGMAIAGIIIGAFETLLYVIIFIFVAWGIGMAIDNSDQWSSDLNSACTSGDCSWSSDSKTAGLPQSSDHLGTQIAALMAQR</sequence>
<keyword evidence="5" id="KW-1185">Reference proteome</keyword>
<keyword evidence="2" id="KW-0472">Membrane</keyword>
<feature type="transmembrane region" description="Helical" evidence="2">
    <location>
        <begin position="113"/>
        <end position="140"/>
    </location>
</feature>
<gene>
    <name evidence="4" type="ORF">BMON_0922</name>
</gene>
<evidence type="ECO:0000313" key="5">
    <source>
        <dbReference type="Proteomes" id="UP000029082"/>
    </source>
</evidence>
<reference evidence="4 5" key="1">
    <citation type="submission" date="2014-03" db="EMBL/GenBank/DDBJ databases">
        <title>Genomics of Bifidobacteria.</title>
        <authorList>
            <person name="Ventura M."/>
            <person name="Milani C."/>
            <person name="Lugli G.A."/>
        </authorList>
    </citation>
    <scope>NUCLEOTIDE SEQUENCE [LARGE SCALE GENOMIC DNA]</scope>
    <source>
        <strain evidence="4 5">DSM 21395</strain>
    </source>
</reference>
<evidence type="ECO:0000259" key="3">
    <source>
        <dbReference type="Pfam" id="PF13828"/>
    </source>
</evidence>
<accession>A0A087BWU7</accession>